<dbReference type="GO" id="GO:0004721">
    <property type="term" value="F:phosphoprotein phosphatase activity"/>
    <property type="evidence" value="ECO:0007669"/>
    <property type="project" value="InterPro"/>
</dbReference>
<proteinExistence type="inferred from homology"/>
<reference evidence="4" key="1">
    <citation type="submission" date="2016-10" db="EMBL/GenBank/DDBJ databases">
        <authorList>
            <person name="Varghese N."/>
            <person name="Submissions S."/>
        </authorList>
    </citation>
    <scope>NUCLEOTIDE SEQUENCE [LARGE SCALE GENOMIC DNA]</scope>
    <source>
        <strain evidence="4">OK042</strain>
    </source>
</reference>
<dbReference type="AlphaFoldDB" id="A0A1I3XC08"/>
<dbReference type="PANTHER" id="PTHR31126">
    <property type="entry name" value="TYROSINE-PROTEIN PHOSPHATASE"/>
    <property type="match status" value="1"/>
</dbReference>
<dbReference type="InterPro" id="IPR029021">
    <property type="entry name" value="Prot-tyrosine_phosphatase-like"/>
</dbReference>
<dbReference type="STRING" id="1884381.SAMN05518846_109143"/>
<dbReference type="InterPro" id="IPR016130">
    <property type="entry name" value="Tyr_Pase_AS"/>
</dbReference>
<dbReference type="Pfam" id="PF13350">
    <property type="entry name" value="Y_phosphatase3"/>
    <property type="match status" value="1"/>
</dbReference>
<evidence type="ECO:0000313" key="4">
    <source>
        <dbReference type="Proteomes" id="UP000198915"/>
    </source>
</evidence>
<dbReference type="Gene3D" id="3.90.190.10">
    <property type="entry name" value="Protein tyrosine phosphatase superfamily"/>
    <property type="match status" value="1"/>
</dbReference>
<dbReference type="PROSITE" id="PS50056">
    <property type="entry name" value="TYR_PHOSPHATASE_2"/>
    <property type="match status" value="1"/>
</dbReference>
<dbReference type="InterPro" id="IPR026893">
    <property type="entry name" value="Tyr/Ser_Pase_IphP-type"/>
</dbReference>
<name>A0A1I3XC08_9BACL</name>
<organism evidence="3 4">
    <name type="scientific">Brevibacillus centrosporus</name>
    <dbReference type="NCBI Taxonomy" id="54910"/>
    <lineage>
        <taxon>Bacteria</taxon>
        <taxon>Bacillati</taxon>
        <taxon>Bacillota</taxon>
        <taxon>Bacilli</taxon>
        <taxon>Bacillales</taxon>
        <taxon>Paenibacillaceae</taxon>
        <taxon>Brevibacillus</taxon>
    </lineage>
</organism>
<evidence type="ECO:0000259" key="2">
    <source>
        <dbReference type="PROSITE" id="PS50056"/>
    </source>
</evidence>
<evidence type="ECO:0000313" key="3">
    <source>
        <dbReference type="EMBL" id="SFK16546.1"/>
    </source>
</evidence>
<dbReference type="GeneID" id="301130952"/>
<dbReference type="SUPFAM" id="SSF52799">
    <property type="entry name" value="(Phosphotyrosine protein) phosphatases II"/>
    <property type="match status" value="1"/>
</dbReference>
<feature type="domain" description="Tyrosine specific protein phosphatases" evidence="2">
    <location>
        <begin position="136"/>
        <end position="167"/>
    </location>
</feature>
<dbReference type="RefSeq" id="WP_218033692.1">
    <property type="nucleotide sequence ID" value="NZ_BJOE01000012.1"/>
</dbReference>
<accession>A0A1I3XC08</accession>
<protein>
    <submittedName>
        <fullName evidence="3">Protein-tyrosine phosphatase</fullName>
    </submittedName>
</protein>
<dbReference type="PANTHER" id="PTHR31126:SF1">
    <property type="entry name" value="TYROSINE SPECIFIC PROTEIN PHOSPHATASES DOMAIN-CONTAINING PROTEIN"/>
    <property type="match status" value="1"/>
</dbReference>
<dbReference type="PROSITE" id="PS00383">
    <property type="entry name" value="TYR_PHOSPHATASE_1"/>
    <property type="match status" value="1"/>
</dbReference>
<comment type="similarity">
    <text evidence="1">Belongs to the protein-tyrosine phosphatase family.</text>
</comment>
<gene>
    <name evidence="3" type="ORF">SAMN05518846_109143</name>
</gene>
<sequence length="263" mass="30199">MQRAVGEMNLSFDKLVNFRDMGGLKTEDGRSLKTGVLYRSDDLSRMTENDLKKLDECRIKVICDLRSPKEHKSKQSRLLPHGRFKVMNMPLHLEGTQASKRQIIDFFFGRAGAENFKKFSRAYYHYMAVESTLQIKKIIDLLAQEQNLPALIHCTAGKDRTGFISALIQLIAGVPYPIVVQEYLVTNDLYKSRLEKLSKAMSWLTLFQVKPARIKLILMANKECLDEVFSDIIQKYGSIDMYLIRACGIEQGTLRKLKELILD</sequence>
<dbReference type="InterPro" id="IPR000387">
    <property type="entry name" value="Tyr_Pase_dom"/>
</dbReference>
<keyword evidence="4" id="KW-1185">Reference proteome</keyword>
<dbReference type="EMBL" id="FORT01000009">
    <property type="protein sequence ID" value="SFK16546.1"/>
    <property type="molecule type" value="Genomic_DNA"/>
</dbReference>
<evidence type="ECO:0000256" key="1">
    <source>
        <dbReference type="ARBA" id="ARBA00009580"/>
    </source>
</evidence>
<dbReference type="Proteomes" id="UP000198915">
    <property type="component" value="Unassembled WGS sequence"/>
</dbReference>